<dbReference type="EMBL" id="JAMQOL010000090">
    <property type="protein sequence ID" value="MCM4085013.1"/>
    <property type="molecule type" value="Genomic_DNA"/>
</dbReference>
<accession>A0ABT0YG29</accession>
<gene>
    <name evidence="1" type="ORF">LXN57_46555</name>
</gene>
<organism evidence="1 2">
    <name type="scientific">Paractinoplanes hotanensis</name>
    <dbReference type="NCBI Taxonomy" id="2906497"/>
    <lineage>
        <taxon>Bacteria</taxon>
        <taxon>Bacillati</taxon>
        <taxon>Actinomycetota</taxon>
        <taxon>Actinomycetes</taxon>
        <taxon>Micromonosporales</taxon>
        <taxon>Micromonosporaceae</taxon>
        <taxon>Paractinoplanes</taxon>
    </lineage>
</organism>
<reference evidence="1 2" key="1">
    <citation type="submission" date="2022-06" db="EMBL/GenBank/DDBJ databases">
        <title>Actinoplanes abujensis sp. nov., isolated from Nigerian arid soil.</title>
        <authorList>
            <person name="Ding P."/>
        </authorList>
    </citation>
    <scope>NUCLEOTIDE SEQUENCE [LARGE SCALE GENOMIC DNA]</scope>
    <source>
        <strain evidence="2">TRM88002</strain>
    </source>
</reference>
<sequence length="87" mass="9831">MVFDRRLGSIVRFTDFALADDAMTARFDAEDEFADNADIEVVVLGAASQDDLRRTHARYFQSAREIAVVALGELRKYEAESRARLAF</sequence>
<dbReference type="RefSeq" id="WP_251804747.1">
    <property type="nucleotide sequence ID" value="NZ_JAMQOL010000090.1"/>
</dbReference>
<name>A0ABT0YG29_9ACTN</name>
<comment type="caution">
    <text evidence="1">The sequence shown here is derived from an EMBL/GenBank/DDBJ whole genome shotgun (WGS) entry which is preliminary data.</text>
</comment>
<keyword evidence="2" id="KW-1185">Reference proteome</keyword>
<evidence type="ECO:0000313" key="1">
    <source>
        <dbReference type="EMBL" id="MCM4085013.1"/>
    </source>
</evidence>
<evidence type="ECO:0000313" key="2">
    <source>
        <dbReference type="Proteomes" id="UP001523216"/>
    </source>
</evidence>
<proteinExistence type="predicted"/>
<protein>
    <submittedName>
        <fullName evidence="1">Uncharacterized protein</fullName>
    </submittedName>
</protein>
<dbReference type="Proteomes" id="UP001523216">
    <property type="component" value="Unassembled WGS sequence"/>
</dbReference>